<keyword evidence="13" id="KW-1185">Reference proteome</keyword>
<sequence>MSDNDFKLKGYEFLKFKEDNAEIYFSTARGDLDFNKNTQLGLKNINKLKNWFNLERVGYLNQIHGDKVYKYDGMIYDGDAIITDKKRIAIGVFTADCVPIIVYDKNKKVIAAVHSGWKGTIKNISIRAIEKMIEDYNSEVKDLKIYIGPHNMGCCYEVSEELILQFKSLELYKDIDISIDRKLNLQKCILKQLWSIGIENNQINTLNICTFCSKKYKLHSYRKNKEESGRMFSFVFIK</sequence>
<comment type="function">
    <text evidence="2">Purine nucleoside enzyme that catalyzes the phosphorolysis of adenosine and inosine nucleosides, yielding D-ribose 1-phosphate and the respective free bases, adenine and hypoxanthine. Also catalyzes the phosphorolysis of S-methyl-5'-thioadenosine into adenine and S-methyl-5-thio-alpha-D-ribose 1-phosphate. Also has adenosine deaminase activity.</text>
</comment>
<dbReference type="NCBIfam" id="TIGR00726">
    <property type="entry name" value="peptidoglycan editing factor PgeF"/>
    <property type="match status" value="1"/>
</dbReference>
<accession>A0ABT4D119</accession>
<keyword evidence="7" id="KW-0862">Zinc</keyword>
<proteinExistence type="inferred from homology"/>
<comment type="caution">
    <text evidence="12">The sequence shown here is derived from an EMBL/GenBank/DDBJ whole genome shotgun (WGS) entry which is preliminary data.</text>
</comment>
<comment type="catalytic activity">
    <reaction evidence="8">
        <text>adenosine + H2O + H(+) = inosine + NH4(+)</text>
        <dbReference type="Rhea" id="RHEA:24408"/>
        <dbReference type="ChEBI" id="CHEBI:15377"/>
        <dbReference type="ChEBI" id="CHEBI:15378"/>
        <dbReference type="ChEBI" id="CHEBI:16335"/>
        <dbReference type="ChEBI" id="CHEBI:17596"/>
        <dbReference type="ChEBI" id="CHEBI:28938"/>
        <dbReference type="EC" id="3.5.4.4"/>
    </reaction>
    <physiologicalReaction direction="left-to-right" evidence="8">
        <dbReference type="Rhea" id="RHEA:24409"/>
    </physiologicalReaction>
</comment>
<comment type="catalytic activity">
    <reaction evidence="10">
        <text>S-methyl-5'-thioadenosine + phosphate = 5-(methylsulfanyl)-alpha-D-ribose 1-phosphate + adenine</text>
        <dbReference type="Rhea" id="RHEA:11852"/>
        <dbReference type="ChEBI" id="CHEBI:16708"/>
        <dbReference type="ChEBI" id="CHEBI:17509"/>
        <dbReference type="ChEBI" id="CHEBI:43474"/>
        <dbReference type="ChEBI" id="CHEBI:58533"/>
        <dbReference type="EC" id="2.4.2.28"/>
    </reaction>
    <physiologicalReaction direction="left-to-right" evidence="10">
        <dbReference type="Rhea" id="RHEA:11853"/>
    </physiologicalReaction>
</comment>
<evidence type="ECO:0000256" key="8">
    <source>
        <dbReference type="ARBA" id="ARBA00047989"/>
    </source>
</evidence>
<evidence type="ECO:0000256" key="5">
    <source>
        <dbReference type="ARBA" id="ARBA00022723"/>
    </source>
</evidence>
<keyword evidence="5" id="KW-0479">Metal-binding</keyword>
<dbReference type="RefSeq" id="WP_268040296.1">
    <property type="nucleotide sequence ID" value="NZ_JAPQER010000002.1"/>
</dbReference>
<dbReference type="InterPro" id="IPR011324">
    <property type="entry name" value="Cytotoxic_necrot_fac-like_cat"/>
</dbReference>
<organism evidence="12 13">
    <name type="scientific">Clostridium aestuarii</name>
    <dbReference type="NCBI Taxonomy" id="338193"/>
    <lineage>
        <taxon>Bacteria</taxon>
        <taxon>Bacillati</taxon>
        <taxon>Bacillota</taxon>
        <taxon>Clostridia</taxon>
        <taxon>Eubacteriales</taxon>
        <taxon>Clostridiaceae</taxon>
        <taxon>Clostridium</taxon>
    </lineage>
</organism>
<dbReference type="PANTHER" id="PTHR30616">
    <property type="entry name" value="UNCHARACTERIZED PROTEIN YFIH"/>
    <property type="match status" value="1"/>
</dbReference>
<evidence type="ECO:0000256" key="11">
    <source>
        <dbReference type="RuleBase" id="RU361274"/>
    </source>
</evidence>
<keyword evidence="6" id="KW-0378">Hydrolase</keyword>
<dbReference type="EMBL" id="JAPQER010000002">
    <property type="protein sequence ID" value="MCY6484025.1"/>
    <property type="molecule type" value="Genomic_DNA"/>
</dbReference>
<dbReference type="CDD" id="cd16833">
    <property type="entry name" value="YfiH"/>
    <property type="match status" value="1"/>
</dbReference>
<comment type="catalytic activity">
    <reaction evidence="1">
        <text>inosine + phosphate = alpha-D-ribose 1-phosphate + hypoxanthine</text>
        <dbReference type="Rhea" id="RHEA:27646"/>
        <dbReference type="ChEBI" id="CHEBI:17368"/>
        <dbReference type="ChEBI" id="CHEBI:17596"/>
        <dbReference type="ChEBI" id="CHEBI:43474"/>
        <dbReference type="ChEBI" id="CHEBI:57720"/>
        <dbReference type="EC" id="2.4.2.1"/>
    </reaction>
    <physiologicalReaction direction="left-to-right" evidence="1">
        <dbReference type="Rhea" id="RHEA:27647"/>
    </physiologicalReaction>
</comment>
<evidence type="ECO:0000256" key="6">
    <source>
        <dbReference type="ARBA" id="ARBA00022801"/>
    </source>
</evidence>
<name>A0ABT4D119_9CLOT</name>
<evidence type="ECO:0000256" key="9">
    <source>
        <dbReference type="ARBA" id="ARBA00048968"/>
    </source>
</evidence>
<keyword evidence="4" id="KW-0808">Transferase</keyword>
<evidence type="ECO:0000313" key="12">
    <source>
        <dbReference type="EMBL" id="MCY6484025.1"/>
    </source>
</evidence>
<dbReference type="Proteomes" id="UP001078443">
    <property type="component" value="Unassembled WGS sequence"/>
</dbReference>
<comment type="similarity">
    <text evidence="3 11">Belongs to the purine nucleoside phosphorylase YfiH/LACC1 family.</text>
</comment>
<dbReference type="InterPro" id="IPR038371">
    <property type="entry name" value="Cu_polyphenol_OxRdtase_sf"/>
</dbReference>
<evidence type="ECO:0000256" key="10">
    <source>
        <dbReference type="ARBA" id="ARBA00049893"/>
    </source>
</evidence>
<protein>
    <recommendedName>
        <fullName evidence="11">Purine nucleoside phosphorylase</fullName>
    </recommendedName>
</protein>
<gene>
    <name evidence="12" type="primary">pgeF</name>
    <name evidence="12" type="ORF">OW763_06630</name>
</gene>
<dbReference type="InterPro" id="IPR003730">
    <property type="entry name" value="Cu_polyphenol_OxRdtase"/>
</dbReference>
<reference evidence="12" key="1">
    <citation type="submission" date="2022-12" db="EMBL/GenBank/DDBJ databases">
        <authorList>
            <person name="Wang J."/>
        </authorList>
    </citation>
    <scope>NUCLEOTIDE SEQUENCE</scope>
    <source>
        <strain evidence="12">HY-45-18</strain>
    </source>
</reference>
<dbReference type="Pfam" id="PF02578">
    <property type="entry name" value="Cu-oxidase_4"/>
    <property type="match status" value="1"/>
</dbReference>
<evidence type="ECO:0000313" key="13">
    <source>
        <dbReference type="Proteomes" id="UP001078443"/>
    </source>
</evidence>
<evidence type="ECO:0000256" key="1">
    <source>
        <dbReference type="ARBA" id="ARBA00000553"/>
    </source>
</evidence>
<comment type="catalytic activity">
    <reaction evidence="9">
        <text>adenosine + phosphate = alpha-D-ribose 1-phosphate + adenine</text>
        <dbReference type="Rhea" id="RHEA:27642"/>
        <dbReference type="ChEBI" id="CHEBI:16335"/>
        <dbReference type="ChEBI" id="CHEBI:16708"/>
        <dbReference type="ChEBI" id="CHEBI:43474"/>
        <dbReference type="ChEBI" id="CHEBI:57720"/>
        <dbReference type="EC" id="2.4.2.1"/>
    </reaction>
    <physiologicalReaction direction="left-to-right" evidence="9">
        <dbReference type="Rhea" id="RHEA:27643"/>
    </physiologicalReaction>
</comment>
<evidence type="ECO:0000256" key="2">
    <source>
        <dbReference type="ARBA" id="ARBA00003215"/>
    </source>
</evidence>
<dbReference type="SUPFAM" id="SSF64438">
    <property type="entry name" value="CNF1/YfiH-like putative cysteine hydrolases"/>
    <property type="match status" value="1"/>
</dbReference>
<evidence type="ECO:0000256" key="7">
    <source>
        <dbReference type="ARBA" id="ARBA00022833"/>
    </source>
</evidence>
<evidence type="ECO:0000256" key="4">
    <source>
        <dbReference type="ARBA" id="ARBA00022679"/>
    </source>
</evidence>
<evidence type="ECO:0000256" key="3">
    <source>
        <dbReference type="ARBA" id="ARBA00007353"/>
    </source>
</evidence>
<dbReference type="PANTHER" id="PTHR30616:SF2">
    <property type="entry name" value="PURINE NUCLEOSIDE PHOSPHORYLASE LACC1"/>
    <property type="match status" value="1"/>
</dbReference>
<dbReference type="Gene3D" id="3.60.140.10">
    <property type="entry name" value="CNF1/YfiH-like putative cysteine hydrolases"/>
    <property type="match status" value="1"/>
</dbReference>